<dbReference type="FunFam" id="1.10.287.100:FF:000001">
    <property type="entry name" value="Transcription initiation factor IIA subunit"/>
    <property type="match status" value="1"/>
</dbReference>
<feature type="compositionally biased region" description="Acidic residues" evidence="6">
    <location>
        <begin position="292"/>
        <end position="320"/>
    </location>
</feature>
<sequence>MALSQTSVLKLYNTVIEDVISGVREAFIDEGVDEQVLQELKQIWETKLMASKAVELNPDPPEPQVPQINTHKAVSVNRANVGNHFVQPSAGKIVPQTQTQPQPPPPLQPQPQPQPHPQPQPQQQPQQQQAQAQPQQSSQPQQHTHPSTGTTLQQQHSTTPQQVQQVVTASSVLERQVPIQITLPPQPGVPDGPQRILSIQVPASALQANQLHTILTGPVISAAMGLPANLASTLLQQHVNSTLQGQATLTPLQVNQPLQVVTQSTNSVVTQRPPQNQQQNNINQLDGGVGDSTDDDDEEEEEDNDDDDEDIDEKEEEEHDEAAAREEEPLNSEDDVTDDDPADLFDTDNVVVCQYDKITRSRNKWKFYLKDGIMNLSGKDYVFQKANGDAEW</sequence>
<evidence type="ECO:0000256" key="6">
    <source>
        <dbReference type="SAM" id="MobiDB-lite"/>
    </source>
</evidence>
<dbReference type="Gene3D" id="2.30.18.10">
    <property type="entry name" value="Transcription factor IIA (TFIIA), beta-barrel domain"/>
    <property type="match status" value="1"/>
</dbReference>
<evidence type="ECO:0000313" key="7">
    <source>
        <dbReference type="EMBL" id="TGZ57332.1"/>
    </source>
</evidence>
<feature type="compositionally biased region" description="Low complexity" evidence="6">
    <location>
        <begin position="123"/>
        <end position="164"/>
    </location>
</feature>
<feature type="region of interest" description="Disordered" evidence="6">
    <location>
        <begin position="265"/>
        <end position="344"/>
    </location>
</feature>
<dbReference type="FunFam" id="2.30.18.10:FF:000002">
    <property type="entry name" value="Transcription initiation factor IIA subunit 1"/>
    <property type="match status" value="1"/>
</dbReference>
<evidence type="ECO:0000256" key="2">
    <source>
        <dbReference type="ARBA" id="ARBA00010059"/>
    </source>
</evidence>
<dbReference type="GO" id="GO:0006367">
    <property type="term" value="P:transcription initiation at RNA polymerase II promoter"/>
    <property type="evidence" value="ECO:0007669"/>
    <property type="project" value="InterPro"/>
</dbReference>
<keyword evidence="3" id="KW-0805">Transcription regulation</keyword>
<dbReference type="SUPFAM" id="SSF50784">
    <property type="entry name" value="Transcription factor IIA (TFIIA), beta-barrel domain"/>
    <property type="match status" value="1"/>
</dbReference>
<dbReference type="GO" id="GO:0005672">
    <property type="term" value="C:transcription factor TFIIA complex"/>
    <property type="evidence" value="ECO:0007669"/>
    <property type="project" value="InterPro"/>
</dbReference>
<evidence type="ECO:0000256" key="5">
    <source>
        <dbReference type="ARBA" id="ARBA00023242"/>
    </source>
</evidence>
<keyword evidence="7" id="KW-0396">Initiation factor</keyword>
<protein>
    <submittedName>
        <fullName evidence="7">Transcription initiation factor IIA subunit 1</fullName>
    </submittedName>
</protein>
<dbReference type="SUPFAM" id="SSF47396">
    <property type="entry name" value="Transcription factor IIA (TFIIA), alpha-helical domain"/>
    <property type="match status" value="1"/>
</dbReference>
<keyword evidence="5" id="KW-0539">Nucleus</keyword>
<dbReference type="EMBL" id="QBLH01000159">
    <property type="protein sequence ID" value="TGZ57332.1"/>
    <property type="molecule type" value="Genomic_DNA"/>
</dbReference>
<name>A0A4S2L359_9HYME</name>
<reference evidence="7 8" key="1">
    <citation type="journal article" date="2019" name="Philos. Trans. R. Soc. Lond., B, Biol. Sci.">
        <title>Ant behaviour and brain gene expression of defending hosts depend on the ecological success of the intruding social parasite.</title>
        <authorList>
            <person name="Kaur R."/>
            <person name="Stoldt M."/>
            <person name="Jongepier E."/>
            <person name="Feldmeyer B."/>
            <person name="Menzel F."/>
            <person name="Bornberg-Bauer E."/>
            <person name="Foitzik S."/>
        </authorList>
    </citation>
    <scope>NUCLEOTIDE SEQUENCE [LARGE SCALE GENOMIC DNA]</scope>
    <source>
        <tissue evidence="7">Whole body</tissue>
    </source>
</reference>
<dbReference type="AlphaFoldDB" id="A0A4S2L359"/>
<dbReference type="InterPro" id="IPR009088">
    <property type="entry name" value="TFIIA_b-brl"/>
</dbReference>
<dbReference type="STRING" id="300112.A0A4S2L359"/>
<comment type="subcellular location">
    <subcellularLocation>
        <location evidence="1">Nucleus</location>
    </subcellularLocation>
</comment>
<evidence type="ECO:0000313" key="8">
    <source>
        <dbReference type="Proteomes" id="UP000310200"/>
    </source>
</evidence>
<feature type="compositionally biased region" description="Low complexity" evidence="6">
    <location>
        <begin position="265"/>
        <end position="284"/>
    </location>
</feature>
<keyword evidence="4" id="KW-0804">Transcription</keyword>
<accession>A0A4S2L359</accession>
<feature type="compositionally biased region" description="Acidic residues" evidence="6">
    <location>
        <begin position="329"/>
        <end position="344"/>
    </location>
</feature>
<dbReference type="InterPro" id="IPR004855">
    <property type="entry name" value="TFIIA_asu/bsu"/>
</dbReference>
<dbReference type="Gene3D" id="1.10.287.100">
    <property type="match status" value="1"/>
</dbReference>
<dbReference type="PANTHER" id="PTHR12694">
    <property type="entry name" value="TRANSCRIPTION INITIATION FACTOR IIA SUBUNIT 1"/>
    <property type="match status" value="1"/>
</dbReference>
<feature type="region of interest" description="Disordered" evidence="6">
    <location>
        <begin position="94"/>
        <end position="164"/>
    </location>
</feature>
<dbReference type="CDD" id="cd07976">
    <property type="entry name" value="TFIIA_alpha_beta_like"/>
    <property type="match status" value="2"/>
</dbReference>
<feature type="compositionally biased region" description="Pro residues" evidence="6">
    <location>
        <begin position="101"/>
        <end position="122"/>
    </location>
</feature>
<dbReference type="PANTHER" id="PTHR12694:SF8">
    <property type="entry name" value="TRANSCRIPTION INITIATION FACTOR IIA SUBUNIT 1"/>
    <property type="match status" value="1"/>
</dbReference>
<dbReference type="Proteomes" id="UP000310200">
    <property type="component" value="Unassembled WGS sequence"/>
</dbReference>
<gene>
    <name evidence="7" type="ORF">DBV15_03209</name>
</gene>
<dbReference type="Pfam" id="PF03153">
    <property type="entry name" value="TFIIA"/>
    <property type="match status" value="1"/>
</dbReference>
<keyword evidence="8" id="KW-1185">Reference proteome</keyword>
<organism evidence="7 8">
    <name type="scientific">Temnothorax longispinosus</name>
    <dbReference type="NCBI Taxonomy" id="300112"/>
    <lineage>
        <taxon>Eukaryota</taxon>
        <taxon>Metazoa</taxon>
        <taxon>Ecdysozoa</taxon>
        <taxon>Arthropoda</taxon>
        <taxon>Hexapoda</taxon>
        <taxon>Insecta</taxon>
        <taxon>Pterygota</taxon>
        <taxon>Neoptera</taxon>
        <taxon>Endopterygota</taxon>
        <taxon>Hymenoptera</taxon>
        <taxon>Apocrita</taxon>
        <taxon>Aculeata</taxon>
        <taxon>Formicoidea</taxon>
        <taxon>Formicidae</taxon>
        <taxon>Myrmicinae</taxon>
        <taxon>Temnothorax</taxon>
    </lineage>
</organism>
<dbReference type="SMART" id="SM01371">
    <property type="entry name" value="TFIIA"/>
    <property type="match status" value="1"/>
</dbReference>
<evidence type="ECO:0000256" key="3">
    <source>
        <dbReference type="ARBA" id="ARBA00023015"/>
    </source>
</evidence>
<keyword evidence="7" id="KW-0648">Protein biosynthesis</keyword>
<dbReference type="GO" id="GO:0003743">
    <property type="term" value="F:translation initiation factor activity"/>
    <property type="evidence" value="ECO:0007669"/>
    <property type="project" value="UniProtKB-KW"/>
</dbReference>
<comment type="similarity">
    <text evidence="2">Belongs to the TFIIA subunit 1 family.</text>
</comment>
<evidence type="ECO:0000256" key="1">
    <source>
        <dbReference type="ARBA" id="ARBA00004123"/>
    </source>
</evidence>
<comment type="caution">
    <text evidence="7">The sequence shown here is derived from an EMBL/GenBank/DDBJ whole genome shotgun (WGS) entry which is preliminary data.</text>
</comment>
<proteinExistence type="inferred from homology"/>
<evidence type="ECO:0000256" key="4">
    <source>
        <dbReference type="ARBA" id="ARBA00023163"/>
    </source>
</evidence>